<evidence type="ECO:0000256" key="1">
    <source>
        <dbReference type="SAM" id="MobiDB-lite"/>
    </source>
</evidence>
<feature type="compositionally biased region" description="Polar residues" evidence="1">
    <location>
        <begin position="245"/>
        <end position="262"/>
    </location>
</feature>
<dbReference type="OrthoDB" id="253512at2759"/>
<dbReference type="EMBL" id="MKGL01000228">
    <property type="protein sequence ID" value="RNF02540.1"/>
    <property type="molecule type" value="Genomic_DNA"/>
</dbReference>
<organism evidence="3 4">
    <name type="scientific">Trypanosoma rangeli</name>
    <dbReference type="NCBI Taxonomy" id="5698"/>
    <lineage>
        <taxon>Eukaryota</taxon>
        <taxon>Discoba</taxon>
        <taxon>Euglenozoa</taxon>
        <taxon>Kinetoplastea</taxon>
        <taxon>Metakinetoplastina</taxon>
        <taxon>Trypanosomatida</taxon>
        <taxon>Trypanosomatidae</taxon>
        <taxon>Trypanosoma</taxon>
        <taxon>Herpetosoma</taxon>
    </lineage>
</organism>
<gene>
    <name evidence="3" type="ORF">TraAM80_06324</name>
</gene>
<dbReference type="RefSeq" id="XP_029236974.1">
    <property type="nucleotide sequence ID" value="XM_029383174.1"/>
</dbReference>
<name>A0A422NAP3_TRYRA</name>
<proteinExistence type="predicted"/>
<feature type="compositionally biased region" description="Low complexity" evidence="1">
    <location>
        <begin position="263"/>
        <end position="292"/>
    </location>
</feature>
<dbReference type="AlphaFoldDB" id="A0A422NAP3"/>
<feature type="signal peptide" evidence="2">
    <location>
        <begin position="1"/>
        <end position="33"/>
    </location>
</feature>
<keyword evidence="4" id="KW-1185">Reference proteome</keyword>
<protein>
    <submittedName>
        <fullName evidence="3">Mucin-like glycoprotein</fullName>
    </submittedName>
</protein>
<dbReference type="Proteomes" id="UP000283634">
    <property type="component" value="Unassembled WGS sequence"/>
</dbReference>
<feature type="compositionally biased region" description="Low complexity" evidence="1">
    <location>
        <begin position="173"/>
        <end position="183"/>
    </location>
</feature>
<evidence type="ECO:0000256" key="2">
    <source>
        <dbReference type="SAM" id="SignalP"/>
    </source>
</evidence>
<dbReference type="GeneID" id="40330257"/>
<evidence type="ECO:0000313" key="4">
    <source>
        <dbReference type="Proteomes" id="UP000283634"/>
    </source>
</evidence>
<keyword evidence="2" id="KW-0732">Signal</keyword>
<accession>A0A422NAP3</accession>
<feature type="chain" id="PRO_5019113690" evidence="2">
    <location>
        <begin position="34"/>
        <end position="336"/>
    </location>
</feature>
<comment type="caution">
    <text evidence="3">The sequence shown here is derived from an EMBL/GenBank/DDBJ whole genome shotgun (WGS) entry which is preliminary data.</text>
</comment>
<feature type="region of interest" description="Disordered" evidence="1">
    <location>
        <begin position="173"/>
        <end position="292"/>
    </location>
</feature>
<dbReference type="OMA" id="NCTASCA"/>
<reference evidence="3 4" key="1">
    <citation type="journal article" date="2018" name="BMC Genomics">
        <title>Genomic comparison of Trypanosoma conorhini and Trypanosoma rangeli to Trypanosoma cruzi strains of high and low virulence.</title>
        <authorList>
            <person name="Bradwell K.R."/>
            <person name="Koparde V.N."/>
            <person name="Matveyev A.V."/>
            <person name="Serrano M.G."/>
            <person name="Alves J.M."/>
            <person name="Parikh H."/>
            <person name="Huang B."/>
            <person name="Lee V."/>
            <person name="Espinosa-Alvarez O."/>
            <person name="Ortiz P.A."/>
            <person name="Costa-Martins A.G."/>
            <person name="Teixeira M.M."/>
            <person name="Buck G.A."/>
        </authorList>
    </citation>
    <scope>NUCLEOTIDE SEQUENCE [LARGE SCALE GENOMIC DNA]</scope>
    <source>
        <strain evidence="3 4">AM80</strain>
    </source>
</reference>
<evidence type="ECO:0000313" key="3">
    <source>
        <dbReference type="EMBL" id="RNF02540.1"/>
    </source>
</evidence>
<sequence>MAIASVQRRAVCAVAILALLCGCCFSAWAKVAATPVTGGRSTTLPSDGNTVMVPVDVFCPDNADRLSFRFHGGTRWIDCVQPIKRAAPPGGPTAAFKGYTIDGPNVYSPDNYNSQASVCSAAELMYTSHSCNAKCPGKATVSIVAFTMSLAVSEESGLYGEWKKTTSSGAAASASAAAPSRSAEQTGVCLIPPPGDEANGRDGGETTARPEGTAGEGDGQPTDTRERRPTTEGPDSSFSDARDGGQSTTPNAQTGAPNTTSEGTNDAAAAGGAKDGASATGTDTTAPATSPTVNAKAAASLNETLTNADSSDTVNLFVPTPLLLLLLVAALVCTAG</sequence>
<dbReference type="VEuPathDB" id="TriTrypDB:TRSC58_06668"/>